<dbReference type="Pfam" id="PF05043">
    <property type="entry name" value="Mga"/>
    <property type="match status" value="1"/>
</dbReference>
<evidence type="ECO:0000256" key="2">
    <source>
        <dbReference type="ARBA" id="ARBA00023163"/>
    </source>
</evidence>
<dbReference type="RefSeq" id="WP_311813774.1">
    <property type="nucleotide sequence ID" value="NZ_JARPTX010000161.1"/>
</dbReference>
<accession>A0AAW8RKV7</accession>
<keyword evidence="2" id="KW-0804">Transcription</keyword>
<dbReference type="PANTHER" id="PTHR30185">
    <property type="entry name" value="CRYPTIC BETA-GLUCOSIDE BGL OPERON ANTITERMINATOR"/>
    <property type="match status" value="1"/>
</dbReference>
<feature type="non-terminal residue" evidence="4">
    <location>
        <position position="221"/>
    </location>
</feature>
<comment type="caution">
    <text evidence="4">The sequence shown here is derived from an EMBL/GenBank/DDBJ whole genome shotgun (WGS) entry which is preliminary data.</text>
</comment>
<dbReference type="Gene3D" id="1.10.10.10">
    <property type="entry name" value="Winged helix-like DNA-binding domain superfamily/Winged helix DNA-binding domain"/>
    <property type="match status" value="2"/>
</dbReference>
<gene>
    <name evidence="4" type="ORF">P6Z85_15340</name>
</gene>
<sequence>MEKIIRILSISDKWMTKKELAKRIGSSESTFVRYIEEIKIRWGTDVTIQSSQKLGYRLEHLNVPAYLNVLMEMSQSSTNSRLLNEIIVNPGKTIEYYCEKISISRSSFTRKLKQCNQILESYLLKVIVDQGFQLTSLKSELQLRIFVTFFFLSYYGRRTLPFPIEKKKIKEIMVKNNCQMNLFQEESPYEQSFFIIYFVVHLMRESQGTPFEWKAGDSYVQ</sequence>
<name>A0AAW8RKV7_ENTFC</name>
<evidence type="ECO:0000256" key="1">
    <source>
        <dbReference type="ARBA" id="ARBA00023015"/>
    </source>
</evidence>
<reference evidence="4" key="1">
    <citation type="submission" date="2023-03" db="EMBL/GenBank/DDBJ databases">
        <authorList>
            <person name="Shen W."/>
            <person name="Cai J."/>
        </authorList>
    </citation>
    <scope>NUCLEOTIDE SEQUENCE</scope>
    <source>
        <strain evidence="4">B1010-2</strain>
    </source>
</reference>
<dbReference type="PANTHER" id="PTHR30185:SF18">
    <property type="entry name" value="TRANSCRIPTIONAL REGULATOR MTLR"/>
    <property type="match status" value="1"/>
</dbReference>
<dbReference type="InterPro" id="IPR007737">
    <property type="entry name" value="Mga_HTH"/>
</dbReference>
<dbReference type="EMBL" id="JARPTX010000161">
    <property type="protein sequence ID" value="MDT2371469.1"/>
    <property type="molecule type" value="Genomic_DNA"/>
</dbReference>
<evidence type="ECO:0000313" key="4">
    <source>
        <dbReference type="EMBL" id="MDT2371469.1"/>
    </source>
</evidence>
<feature type="domain" description="Mga helix-turn-helix" evidence="3">
    <location>
        <begin position="68"/>
        <end position="151"/>
    </location>
</feature>
<proteinExistence type="predicted"/>
<evidence type="ECO:0000259" key="3">
    <source>
        <dbReference type="Pfam" id="PF05043"/>
    </source>
</evidence>
<dbReference type="InterPro" id="IPR050661">
    <property type="entry name" value="BglG_antiterminators"/>
</dbReference>
<organism evidence="4 5">
    <name type="scientific">Enterococcus faecium</name>
    <name type="common">Streptococcus faecium</name>
    <dbReference type="NCBI Taxonomy" id="1352"/>
    <lineage>
        <taxon>Bacteria</taxon>
        <taxon>Bacillati</taxon>
        <taxon>Bacillota</taxon>
        <taxon>Bacilli</taxon>
        <taxon>Lactobacillales</taxon>
        <taxon>Enterococcaceae</taxon>
        <taxon>Enterococcus</taxon>
    </lineage>
</organism>
<protein>
    <submittedName>
        <fullName evidence="4">Helix-turn-helix domain-containing protein</fullName>
    </submittedName>
</protein>
<dbReference type="AlphaFoldDB" id="A0AAW8RKV7"/>
<dbReference type="InterPro" id="IPR036388">
    <property type="entry name" value="WH-like_DNA-bd_sf"/>
</dbReference>
<evidence type="ECO:0000313" key="5">
    <source>
        <dbReference type="Proteomes" id="UP001260956"/>
    </source>
</evidence>
<keyword evidence="1" id="KW-0805">Transcription regulation</keyword>
<dbReference type="Proteomes" id="UP001260956">
    <property type="component" value="Unassembled WGS sequence"/>
</dbReference>